<name>A0AAX6F7I0_IRIPA</name>
<gene>
    <name evidence="2" type="ORF">M6B38_149525</name>
</gene>
<dbReference type="AlphaFoldDB" id="A0AAX6F7I0"/>
<comment type="caution">
    <text evidence="2">The sequence shown here is derived from an EMBL/GenBank/DDBJ whole genome shotgun (WGS) entry which is preliminary data.</text>
</comment>
<keyword evidence="1" id="KW-0812">Transmembrane</keyword>
<accession>A0AAX6F7I0</accession>
<feature type="transmembrane region" description="Helical" evidence="1">
    <location>
        <begin position="35"/>
        <end position="57"/>
    </location>
</feature>
<evidence type="ECO:0000313" key="3">
    <source>
        <dbReference type="Proteomes" id="UP001140949"/>
    </source>
</evidence>
<keyword evidence="3" id="KW-1185">Reference proteome</keyword>
<reference evidence="2" key="1">
    <citation type="journal article" date="2023" name="GigaByte">
        <title>Genome assembly of the bearded iris, Iris pallida Lam.</title>
        <authorList>
            <person name="Bruccoleri R.E."/>
            <person name="Oakeley E.J."/>
            <person name="Faust A.M.E."/>
            <person name="Altorfer M."/>
            <person name="Dessus-Babus S."/>
            <person name="Burckhardt D."/>
            <person name="Oertli M."/>
            <person name="Naumann U."/>
            <person name="Petersen F."/>
            <person name="Wong J."/>
        </authorList>
    </citation>
    <scope>NUCLEOTIDE SEQUENCE</scope>
    <source>
        <strain evidence="2">GSM-AAB239-AS_SAM_17_03QT</strain>
    </source>
</reference>
<evidence type="ECO:0000256" key="1">
    <source>
        <dbReference type="SAM" id="Phobius"/>
    </source>
</evidence>
<organism evidence="2 3">
    <name type="scientific">Iris pallida</name>
    <name type="common">Sweet iris</name>
    <dbReference type="NCBI Taxonomy" id="29817"/>
    <lineage>
        <taxon>Eukaryota</taxon>
        <taxon>Viridiplantae</taxon>
        <taxon>Streptophyta</taxon>
        <taxon>Embryophyta</taxon>
        <taxon>Tracheophyta</taxon>
        <taxon>Spermatophyta</taxon>
        <taxon>Magnoliopsida</taxon>
        <taxon>Liliopsida</taxon>
        <taxon>Asparagales</taxon>
        <taxon>Iridaceae</taxon>
        <taxon>Iridoideae</taxon>
        <taxon>Irideae</taxon>
        <taxon>Iris</taxon>
    </lineage>
</organism>
<keyword evidence="1" id="KW-0472">Membrane</keyword>
<sequence>MIPHAHALGLTANRGMLGDLAVSRGKWSWMRLDRYIGWGEHYLTYGLLCTSLITCALRRRRRLQVPSDVIQSVMDVAPCTWCPLTLPEHYGRRPLVPYMGTMPILFTARLMR</sequence>
<reference evidence="2" key="2">
    <citation type="submission" date="2023-04" db="EMBL/GenBank/DDBJ databases">
        <authorList>
            <person name="Bruccoleri R.E."/>
            <person name="Oakeley E.J."/>
            <person name="Faust A.-M."/>
            <person name="Dessus-Babus S."/>
            <person name="Altorfer M."/>
            <person name="Burckhardt D."/>
            <person name="Oertli M."/>
            <person name="Naumann U."/>
            <person name="Petersen F."/>
            <person name="Wong J."/>
        </authorList>
    </citation>
    <scope>NUCLEOTIDE SEQUENCE</scope>
    <source>
        <strain evidence="2">GSM-AAB239-AS_SAM_17_03QT</strain>
        <tissue evidence="2">Leaf</tissue>
    </source>
</reference>
<keyword evidence="1" id="KW-1133">Transmembrane helix</keyword>
<dbReference type="EMBL" id="JANAVB010031220">
    <property type="protein sequence ID" value="KAJ6812198.1"/>
    <property type="molecule type" value="Genomic_DNA"/>
</dbReference>
<evidence type="ECO:0000313" key="2">
    <source>
        <dbReference type="EMBL" id="KAJ6812198.1"/>
    </source>
</evidence>
<dbReference type="Proteomes" id="UP001140949">
    <property type="component" value="Unassembled WGS sequence"/>
</dbReference>
<proteinExistence type="predicted"/>
<protein>
    <submittedName>
        <fullName evidence="2">Uncharacterized protein</fullName>
    </submittedName>
</protein>